<dbReference type="Proteomes" id="UP001300692">
    <property type="component" value="Unassembled WGS sequence"/>
</dbReference>
<feature type="transmembrane region" description="Helical" evidence="1">
    <location>
        <begin position="346"/>
        <end position="367"/>
    </location>
</feature>
<evidence type="ECO:0000313" key="4">
    <source>
        <dbReference type="EMBL" id="MCV9387785.1"/>
    </source>
</evidence>
<feature type="transmembrane region" description="Helical" evidence="1">
    <location>
        <begin position="12"/>
        <end position="33"/>
    </location>
</feature>
<reference evidence="4 5" key="1">
    <citation type="submission" date="2022-10" db="EMBL/GenBank/DDBJ databases">
        <title>Comparative genomics and taxonomic characterization of three novel marine species of genus Reichenbachiella exhibiting antioxidant and polysaccharide degradation activities.</title>
        <authorList>
            <person name="Muhammad N."/>
            <person name="Lee Y.-J."/>
            <person name="Ko J."/>
            <person name="Kim S.-G."/>
        </authorList>
    </citation>
    <scope>NUCLEOTIDE SEQUENCE [LARGE SCALE GENOMIC DNA]</scope>
    <source>
        <strain evidence="4 5">ABR2-5</strain>
    </source>
</reference>
<feature type="transmembrane region" description="Helical" evidence="1">
    <location>
        <begin position="280"/>
        <end position="300"/>
    </location>
</feature>
<comment type="caution">
    <text evidence="4">The sequence shown here is derived from an EMBL/GenBank/DDBJ whole genome shotgun (WGS) entry which is preliminary data.</text>
</comment>
<evidence type="ECO:0000259" key="2">
    <source>
        <dbReference type="Pfam" id="PF04235"/>
    </source>
</evidence>
<name>A0ABT3CVR2_9BACT</name>
<feature type="domain" description="Heparan-alpha-glucosaminide N-acetyltransferase catalytic" evidence="3">
    <location>
        <begin position="6"/>
        <end position="146"/>
    </location>
</feature>
<proteinExistence type="predicted"/>
<dbReference type="InterPro" id="IPR052529">
    <property type="entry name" value="Bact_Transport_Assoc"/>
</dbReference>
<dbReference type="PANTHER" id="PTHR30590">
    <property type="entry name" value="INNER MEMBRANE PROTEIN"/>
    <property type="match status" value="1"/>
</dbReference>
<gene>
    <name evidence="4" type="ORF">N7U62_13970</name>
</gene>
<dbReference type="EMBL" id="JAOYOD010000001">
    <property type="protein sequence ID" value="MCV9387785.1"/>
    <property type="molecule type" value="Genomic_DNA"/>
</dbReference>
<feature type="domain" description="DUF418" evidence="2">
    <location>
        <begin position="224"/>
        <end position="385"/>
    </location>
</feature>
<feature type="transmembrane region" description="Helical" evidence="1">
    <location>
        <begin position="136"/>
        <end position="154"/>
    </location>
</feature>
<protein>
    <submittedName>
        <fullName evidence="4">DUF418 domain-containing protein</fullName>
    </submittedName>
</protein>
<feature type="transmembrane region" description="Helical" evidence="1">
    <location>
        <begin position="88"/>
        <end position="109"/>
    </location>
</feature>
<feature type="transmembrane region" description="Helical" evidence="1">
    <location>
        <begin position="115"/>
        <end position="131"/>
    </location>
</feature>
<keyword evidence="1" id="KW-0472">Membrane</keyword>
<evidence type="ECO:0000313" key="5">
    <source>
        <dbReference type="Proteomes" id="UP001300692"/>
    </source>
</evidence>
<feature type="transmembrane region" description="Helical" evidence="1">
    <location>
        <begin position="210"/>
        <end position="229"/>
    </location>
</feature>
<dbReference type="Pfam" id="PF04235">
    <property type="entry name" value="DUF418"/>
    <property type="match status" value="1"/>
</dbReference>
<keyword evidence="5" id="KW-1185">Reference proteome</keyword>
<evidence type="ECO:0000256" key="1">
    <source>
        <dbReference type="SAM" id="Phobius"/>
    </source>
</evidence>
<accession>A0ABT3CVR2</accession>
<sequence length="403" mass="46776">MKAQSRIVIIDALRGLALLGIIIIHCIEHFEIFKPSDPNSPFVLGIDADVFESVLFMVGGKAYSIFAILFGYSFFIQMNNKAEQGKDFRFTFLWRMIVLFVIGFLHSIFYRGDILHIYALAGIPFILSYSLSNRTLLVIAGLLLVQVPLLYLAYQAFTNPDFVYAPYYGDGYFPEGEEIYTTGSMWEVFEFNLYKARVVVWTWTYHTGRLVQLFGLFIIGLVIARKGYLTNLTANRYRVAFVGYFCLILMLLVKLYISGIESFDWTEDQKTLMTMASQTYFNLFYTLTICSGFILLYIYGKDKVKLFDYMAAYGRMSLTNYMSQAILGVILFFQFGFGLWDDLGATWSLVLAIVLFVTQTMISVHWLRAYRYGPMEWLWRALTYWDFNLPNKKERTRVQEVLV</sequence>
<dbReference type="Pfam" id="PF07786">
    <property type="entry name" value="HGSNAT_cat"/>
    <property type="match status" value="1"/>
</dbReference>
<feature type="transmembrane region" description="Helical" evidence="1">
    <location>
        <begin position="241"/>
        <end position="260"/>
    </location>
</feature>
<feature type="transmembrane region" description="Helical" evidence="1">
    <location>
        <begin position="53"/>
        <end position="76"/>
    </location>
</feature>
<dbReference type="PANTHER" id="PTHR30590:SF2">
    <property type="entry name" value="INNER MEMBRANE PROTEIN"/>
    <property type="match status" value="1"/>
</dbReference>
<keyword evidence="1" id="KW-1133">Transmembrane helix</keyword>
<evidence type="ECO:0000259" key="3">
    <source>
        <dbReference type="Pfam" id="PF07786"/>
    </source>
</evidence>
<dbReference type="InterPro" id="IPR007349">
    <property type="entry name" value="DUF418"/>
</dbReference>
<feature type="transmembrane region" description="Helical" evidence="1">
    <location>
        <begin position="321"/>
        <end position="340"/>
    </location>
</feature>
<keyword evidence="1" id="KW-0812">Transmembrane</keyword>
<dbReference type="InterPro" id="IPR012429">
    <property type="entry name" value="HGSNAT_cat"/>
</dbReference>
<dbReference type="RefSeq" id="WP_264138603.1">
    <property type="nucleotide sequence ID" value="NZ_JAOYOD010000001.1"/>
</dbReference>
<organism evidence="4 5">
    <name type="scientific">Reichenbachiella ulvae</name>
    <dbReference type="NCBI Taxonomy" id="2980104"/>
    <lineage>
        <taxon>Bacteria</taxon>
        <taxon>Pseudomonadati</taxon>
        <taxon>Bacteroidota</taxon>
        <taxon>Cytophagia</taxon>
        <taxon>Cytophagales</taxon>
        <taxon>Reichenbachiellaceae</taxon>
        <taxon>Reichenbachiella</taxon>
    </lineage>
</organism>